<dbReference type="Proteomes" id="UP000260351">
    <property type="component" value="Unassembled WGS sequence"/>
</dbReference>
<dbReference type="EMBL" id="QUZK01000035">
    <property type="protein sequence ID" value="RFF30447.1"/>
    <property type="molecule type" value="Genomic_DNA"/>
</dbReference>
<dbReference type="EC" id="2.5.1.9" evidence="5 10"/>
<feature type="domain" description="Lumazine-binding" evidence="12">
    <location>
        <begin position="1"/>
        <end position="97"/>
    </location>
</feature>
<feature type="repeat" description="Lumazine-binding" evidence="11">
    <location>
        <begin position="98"/>
        <end position="194"/>
    </location>
</feature>
<keyword evidence="14" id="KW-1185">Reference proteome</keyword>
<keyword evidence="9" id="KW-0677">Repeat</keyword>
<comment type="catalytic activity">
    <reaction evidence="1">
        <text>2 6,7-dimethyl-8-(1-D-ribityl)lumazine + H(+) = 5-amino-6-(D-ribitylamino)uracil + riboflavin</text>
        <dbReference type="Rhea" id="RHEA:20772"/>
        <dbReference type="ChEBI" id="CHEBI:15378"/>
        <dbReference type="ChEBI" id="CHEBI:15934"/>
        <dbReference type="ChEBI" id="CHEBI:57986"/>
        <dbReference type="ChEBI" id="CHEBI:58201"/>
        <dbReference type="EC" id="2.5.1.9"/>
    </reaction>
</comment>
<evidence type="ECO:0000313" key="13">
    <source>
        <dbReference type="EMBL" id="RFF30447.1"/>
    </source>
</evidence>
<comment type="pathway">
    <text evidence="3">Cofactor biosynthesis; riboflavin biosynthesis; riboflavin from 2-hydroxy-3-oxobutyl phosphate and 5-amino-6-(D-ribitylamino)uracil: step 2/2.</text>
</comment>
<comment type="caution">
    <text evidence="13">The sequence shown here is derived from an EMBL/GenBank/DDBJ whole genome shotgun (WGS) entry which is preliminary data.</text>
</comment>
<evidence type="ECO:0000256" key="8">
    <source>
        <dbReference type="ARBA" id="ARBA00022679"/>
    </source>
</evidence>
<comment type="subunit">
    <text evidence="4">Homotrimer.</text>
</comment>
<feature type="domain" description="Lumazine-binding" evidence="12">
    <location>
        <begin position="98"/>
        <end position="194"/>
    </location>
</feature>
<dbReference type="FunFam" id="2.40.30.20:FF:000003">
    <property type="entry name" value="Riboflavin synthase, alpha subunit"/>
    <property type="match status" value="1"/>
</dbReference>
<dbReference type="PROSITE" id="PS51177">
    <property type="entry name" value="LUMAZINE_BIND"/>
    <property type="match status" value="2"/>
</dbReference>
<evidence type="ECO:0000256" key="10">
    <source>
        <dbReference type="NCBIfam" id="TIGR00187"/>
    </source>
</evidence>
<dbReference type="AlphaFoldDB" id="A0A3E1K8R2"/>
<dbReference type="PIRSF" id="PIRSF000498">
    <property type="entry name" value="Riboflavin_syn_A"/>
    <property type="match status" value="1"/>
</dbReference>
<dbReference type="InterPro" id="IPR026017">
    <property type="entry name" value="Lumazine-bd_dom"/>
</dbReference>
<keyword evidence="8 13" id="KW-0808">Transferase</keyword>
<evidence type="ECO:0000256" key="3">
    <source>
        <dbReference type="ARBA" id="ARBA00004887"/>
    </source>
</evidence>
<dbReference type="NCBIfam" id="NF006767">
    <property type="entry name" value="PRK09289.1"/>
    <property type="match status" value="1"/>
</dbReference>
<evidence type="ECO:0000256" key="2">
    <source>
        <dbReference type="ARBA" id="ARBA00002803"/>
    </source>
</evidence>
<comment type="function">
    <text evidence="2">Catalyzes the dismutation of two molecules of 6,7-dimethyl-8-ribityllumazine, resulting in the formation of riboflavin and 5-amino-6-(D-ribitylamino)uracil.</text>
</comment>
<evidence type="ECO:0000313" key="14">
    <source>
        <dbReference type="Proteomes" id="UP000260351"/>
    </source>
</evidence>
<dbReference type="InterPro" id="IPR001783">
    <property type="entry name" value="Lumazine-bd"/>
</dbReference>
<keyword evidence="7" id="KW-0686">Riboflavin biosynthesis</keyword>
<dbReference type="Pfam" id="PF00677">
    <property type="entry name" value="Lum_binding"/>
    <property type="match status" value="2"/>
</dbReference>
<evidence type="ECO:0000256" key="6">
    <source>
        <dbReference type="ARBA" id="ARBA00013950"/>
    </source>
</evidence>
<dbReference type="PANTHER" id="PTHR21098:SF12">
    <property type="entry name" value="RIBOFLAVIN SYNTHASE"/>
    <property type="match status" value="1"/>
</dbReference>
<evidence type="ECO:0000259" key="12">
    <source>
        <dbReference type="PROSITE" id="PS51177"/>
    </source>
</evidence>
<evidence type="ECO:0000256" key="4">
    <source>
        <dbReference type="ARBA" id="ARBA00011233"/>
    </source>
</evidence>
<reference evidence="13 14" key="1">
    <citation type="submission" date="2018-08" db="EMBL/GenBank/DDBJ databases">
        <title>Wenzhouxiangella salilacus sp. nov., a novel bacterium isolated from a saline lake in Xinjiang Province, China.</title>
        <authorList>
            <person name="Han S."/>
        </authorList>
    </citation>
    <scope>NUCLEOTIDE SEQUENCE [LARGE SCALE GENOMIC DNA]</scope>
    <source>
        <strain evidence="13 14">XDB06</strain>
    </source>
</reference>
<dbReference type="InterPro" id="IPR023366">
    <property type="entry name" value="ATP_synth_asu-like_sf"/>
</dbReference>
<evidence type="ECO:0000256" key="11">
    <source>
        <dbReference type="PROSITE-ProRule" id="PRU00524"/>
    </source>
</evidence>
<accession>A0A3E1K8R2</accession>
<evidence type="ECO:0000256" key="1">
    <source>
        <dbReference type="ARBA" id="ARBA00000968"/>
    </source>
</evidence>
<evidence type="ECO:0000256" key="9">
    <source>
        <dbReference type="ARBA" id="ARBA00022737"/>
    </source>
</evidence>
<sequence length="198" mass="20939">MFTGIVQAVGTVSRITPAQSGCRMRIDCPELGPAEWRTGDSVAVAGCCLTALDIDERGFSADLSAETLDRTSLGALATGNPVNLEPALAVGDRLGGHLVSGHVDGLAEVMSVRPAGESRIFRFRVPPELARFVAEKGSVTLDGVSLTVNAVEAREFEVNLIPHTLAVTTLGQLEAGDRVNLEVDLLARYLERLTGVQT</sequence>
<name>A0A3E1K8R2_9GAMM</name>
<dbReference type="GO" id="GO:0009231">
    <property type="term" value="P:riboflavin biosynthetic process"/>
    <property type="evidence" value="ECO:0007669"/>
    <property type="project" value="UniProtKB-KW"/>
</dbReference>
<dbReference type="SUPFAM" id="SSF63380">
    <property type="entry name" value="Riboflavin synthase domain-like"/>
    <property type="match status" value="2"/>
</dbReference>
<dbReference type="Gene3D" id="2.40.30.20">
    <property type="match status" value="2"/>
</dbReference>
<dbReference type="FunFam" id="2.40.30.20:FF:000004">
    <property type="entry name" value="Riboflavin synthase, alpha subunit"/>
    <property type="match status" value="1"/>
</dbReference>
<dbReference type="GO" id="GO:0004746">
    <property type="term" value="F:riboflavin synthase activity"/>
    <property type="evidence" value="ECO:0007669"/>
    <property type="project" value="UniProtKB-UniRule"/>
</dbReference>
<dbReference type="InterPro" id="IPR017938">
    <property type="entry name" value="Riboflavin_synthase-like_b-brl"/>
</dbReference>
<evidence type="ECO:0000256" key="7">
    <source>
        <dbReference type="ARBA" id="ARBA00022619"/>
    </source>
</evidence>
<dbReference type="OrthoDB" id="9788537at2"/>
<proteinExistence type="predicted"/>
<dbReference type="RefSeq" id="WP_116650640.1">
    <property type="nucleotide sequence ID" value="NZ_QUZK01000035.1"/>
</dbReference>
<dbReference type="NCBIfam" id="NF009566">
    <property type="entry name" value="PRK13020.1"/>
    <property type="match status" value="1"/>
</dbReference>
<organism evidence="13 14">
    <name type="scientific">Wenzhouxiangella sediminis</name>
    <dbReference type="NCBI Taxonomy" id="1792836"/>
    <lineage>
        <taxon>Bacteria</taxon>
        <taxon>Pseudomonadati</taxon>
        <taxon>Pseudomonadota</taxon>
        <taxon>Gammaproteobacteria</taxon>
        <taxon>Chromatiales</taxon>
        <taxon>Wenzhouxiangellaceae</taxon>
        <taxon>Wenzhouxiangella</taxon>
    </lineage>
</organism>
<dbReference type="PANTHER" id="PTHR21098">
    <property type="entry name" value="RIBOFLAVIN SYNTHASE ALPHA CHAIN"/>
    <property type="match status" value="1"/>
</dbReference>
<feature type="repeat" description="Lumazine-binding" evidence="11">
    <location>
        <begin position="1"/>
        <end position="97"/>
    </location>
</feature>
<dbReference type="NCBIfam" id="TIGR00187">
    <property type="entry name" value="ribE"/>
    <property type="match status" value="1"/>
</dbReference>
<protein>
    <recommendedName>
        <fullName evidence="6 10">Riboflavin synthase</fullName>
        <ecNumber evidence="5 10">2.5.1.9</ecNumber>
    </recommendedName>
</protein>
<evidence type="ECO:0000256" key="5">
    <source>
        <dbReference type="ARBA" id="ARBA00012827"/>
    </source>
</evidence>
<gene>
    <name evidence="13" type="ORF">DZC52_08150</name>
</gene>
<dbReference type="CDD" id="cd00402">
    <property type="entry name" value="Riboflavin_synthase_like"/>
    <property type="match status" value="1"/>
</dbReference>